<gene>
    <name evidence="3" type="ORF">A2677_01255</name>
</gene>
<proteinExistence type="predicted"/>
<evidence type="ECO:0000256" key="2">
    <source>
        <dbReference type="SAM" id="SignalP"/>
    </source>
</evidence>
<feature type="transmembrane region" description="Helical" evidence="1">
    <location>
        <begin position="95"/>
        <end position="117"/>
    </location>
</feature>
<comment type="caution">
    <text evidence="3">The sequence shown here is derived from an EMBL/GenBank/DDBJ whole genome shotgun (WGS) entry which is preliminary data.</text>
</comment>
<reference evidence="3 4" key="1">
    <citation type="journal article" date="2016" name="Nat. Commun.">
        <title>Thousands of microbial genomes shed light on interconnected biogeochemical processes in an aquifer system.</title>
        <authorList>
            <person name="Anantharaman K."/>
            <person name="Brown C.T."/>
            <person name="Hug L.A."/>
            <person name="Sharon I."/>
            <person name="Castelle C.J."/>
            <person name="Probst A.J."/>
            <person name="Thomas B.C."/>
            <person name="Singh A."/>
            <person name="Wilkins M.J."/>
            <person name="Karaoz U."/>
            <person name="Brodie E.L."/>
            <person name="Williams K.H."/>
            <person name="Hubbard S.S."/>
            <person name="Banfield J.F."/>
        </authorList>
    </citation>
    <scope>NUCLEOTIDE SEQUENCE [LARGE SCALE GENOMIC DNA]</scope>
</reference>
<evidence type="ECO:0000313" key="4">
    <source>
        <dbReference type="Proteomes" id="UP000177817"/>
    </source>
</evidence>
<evidence type="ECO:0000313" key="3">
    <source>
        <dbReference type="EMBL" id="OGY90315.1"/>
    </source>
</evidence>
<evidence type="ECO:0008006" key="5">
    <source>
        <dbReference type="Google" id="ProtNLM"/>
    </source>
</evidence>
<name>A0A1G2BMD5_9BACT</name>
<dbReference type="InterPro" id="IPR043993">
    <property type="entry name" value="T4SS_pilin"/>
</dbReference>
<keyword evidence="2" id="KW-0732">Signal</keyword>
<feature type="signal peptide" evidence="2">
    <location>
        <begin position="1"/>
        <end position="28"/>
    </location>
</feature>
<feature type="chain" id="PRO_5009582096" description="DUF5671 domain-containing protein" evidence="2">
    <location>
        <begin position="29"/>
        <end position="134"/>
    </location>
</feature>
<keyword evidence="1" id="KW-0472">Membrane</keyword>
<evidence type="ECO:0000256" key="1">
    <source>
        <dbReference type="SAM" id="Phobius"/>
    </source>
</evidence>
<dbReference type="Proteomes" id="UP000177817">
    <property type="component" value="Unassembled WGS sequence"/>
</dbReference>
<organism evidence="3 4">
    <name type="scientific">Candidatus Komeilibacteria bacterium RIFCSPHIGHO2_01_FULL_52_14</name>
    <dbReference type="NCBI Taxonomy" id="1798549"/>
    <lineage>
        <taxon>Bacteria</taxon>
        <taxon>Candidatus Komeiliibacteriota</taxon>
    </lineage>
</organism>
<accession>A0A1G2BMD5</accession>
<protein>
    <recommendedName>
        <fullName evidence="5">DUF5671 domain-containing protein</fullName>
    </recommendedName>
</protein>
<dbReference type="EMBL" id="MHKK01000012">
    <property type="protein sequence ID" value="OGY90315.1"/>
    <property type="molecule type" value="Genomic_DNA"/>
</dbReference>
<keyword evidence="1" id="KW-1133">Transmembrane helix</keyword>
<keyword evidence="1" id="KW-0812">Transmembrane</keyword>
<dbReference type="AlphaFoldDB" id="A0A1G2BMD5"/>
<sequence>MRLKRIQKTLVISGLALFLLLAAAPLFAQSPMDSLNSAASGTGVINQPITYVVAVMVRNVLGIIGVIFLILIVYGGTRWMTSGGNEQHISLAKKVLTASVIGLVIVMTGYSVTYFIIQNLTNQQTQSLPTQGGA</sequence>
<feature type="transmembrane region" description="Helical" evidence="1">
    <location>
        <begin position="52"/>
        <end position="74"/>
    </location>
</feature>
<dbReference type="Pfam" id="PF18895">
    <property type="entry name" value="T4SS_pilin"/>
    <property type="match status" value="1"/>
</dbReference>